<gene>
    <name evidence="1" type="ORF">NC998_06070</name>
</gene>
<dbReference type="RefSeq" id="WP_190434168.1">
    <property type="nucleotide sequence ID" value="NZ_JAMPKM010000002.1"/>
</dbReference>
<protein>
    <submittedName>
        <fullName evidence="1">Uncharacterized protein</fullName>
    </submittedName>
</protein>
<evidence type="ECO:0000313" key="2">
    <source>
        <dbReference type="Proteomes" id="UP001464891"/>
    </source>
</evidence>
<dbReference type="EMBL" id="JAMPKM010000002">
    <property type="protein sequence ID" value="MEP0816656.1"/>
    <property type="molecule type" value="Genomic_DNA"/>
</dbReference>
<proteinExistence type="predicted"/>
<dbReference type="Proteomes" id="UP001464891">
    <property type="component" value="Unassembled WGS sequence"/>
</dbReference>
<comment type="caution">
    <text evidence="1">The sequence shown here is derived from an EMBL/GenBank/DDBJ whole genome shotgun (WGS) entry which is preliminary data.</text>
</comment>
<organism evidence="1 2">
    <name type="scientific">Trichocoleus desertorum GB2-A4</name>
    <dbReference type="NCBI Taxonomy" id="2933944"/>
    <lineage>
        <taxon>Bacteria</taxon>
        <taxon>Bacillati</taxon>
        <taxon>Cyanobacteriota</taxon>
        <taxon>Cyanophyceae</taxon>
        <taxon>Leptolyngbyales</taxon>
        <taxon>Trichocoleusaceae</taxon>
        <taxon>Trichocoleus</taxon>
    </lineage>
</organism>
<name>A0ABV0J4F5_9CYAN</name>
<keyword evidence="2" id="KW-1185">Reference proteome</keyword>
<accession>A0ABV0J4F5</accession>
<reference evidence="1 2" key="1">
    <citation type="submission" date="2022-04" db="EMBL/GenBank/DDBJ databases">
        <title>Positive selection, recombination, and allopatry shape intraspecific diversity of widespread and dominant cyanobacteria.</title>
        <authorList>
            <person name="Wei J."/>
            <person name="Shu W."/>
            <person name="Hu C."/>
        </authorList>
    </citation>
    <scope>NUCLEOTIDE SEQUENCE [LARGE SCALE GENOMIC DNA]</scope>
    <source>
        <strain evidence="1 2">GB2-A4</strain>
    </source>
</reference>
<sequence length="201" mass="22581">MDSESQQRYQTASFEVDVPVNRTCAVGKHAEAQNIQRMNIPDPNPCRAVVEHPSSPEFITQLNSGRLLMVNSRRRNGLVIYKQFHAEFAGPGAAVGGFFDVNCTKAIAVGDLSLIDPNAHEERQKAYLIRRQWIRLTQQFTDNAVPLQRAQMILNQFDNYFDPGTVAQLPDEAFALLVGVLPQTIRMVRQGSTNLNAKTRR</sequence>
<evidence type="ECO:0000313" key="1">
    <source>
        <dbReference type="EMBL" id="MEP0816656.1"/>
    </source>
</evidence>